<evidence type="ECO:0000313" key="12">
    <source>
        <dbReference type="Proteomes" id="UP000066203"/>
    </source>
</evidence>
<dbReference type="InterPro" id="IPR033454">
    <property type="entry name" value="RecG_wedge"/>
</dbReference>
<evidence type="ECO:0000256" key="8">
    <source>
        <dbReference type="SAM" id="MobiDB-lite"/>
    </source>
</evidence>
<reference evidence="12" key="1">
    <citation type="submission" date="2015-08" db="EMBL/GenBank/DDBJ databases">
        <title>Complete genome sequence of Rothia mucilaginosa strain NUM-Rm6536.</title>
        <authorList>
            <person name="Nambu T."/>
        </authorList>
    </citation>
    <scope>NUCLEOTIDE SEQUENCE [LARGE SCALE GENOMIC DNA]</scope>
    <source>
        <strain evidence="12">NUM-Rm6536</strain>
    </source>
</reference>
<feature type="domain" description="Helicase ATP-binding" evidence="9">
    <location>
        <begin position="773"/>
        <end position="960"/>
    </location>
</feature>
<evidence type="ECO:0000256" key="6">
    <source>
        <dbReference type="ARBA" id="ARBA00023125"/>
    </source>
</evidence>
<evidence type="ECO:0000256" key="2">
    <source>
        <dbReference type="ARBA" id="ARBA00022763"/>
    </source>
</evidence>
<dbReference type="SMART" id="SM00490">
    <property type="entry name" value="HELICc"/>
    <property type="match status" value="1"/>
</dbReference>
<dbReference type="PROSITE" id="PS51194">
    <property type="entry name" value="HELICASE_CTER"/>
    <property type="match status" value="1"/>
</dbReference>
<keyword evidence="2" id="KW-0227">DNA damage</keyword>
<dbReference type="InterPro" id="IPR014001">
    <property type="entry name" value="Helicase_ATP-bd"/>
</dbReference>
<dbReference type="InterPro" id="IPR012340">
    <property type="entry name" value="NA-bd_OB-fold"/>
</dbReference>
<feature type="region of interest" description="Disordered" evidence="8">
    <location>
        <begin position="519"/>
        <end position="538"/>
    </location>
</feature>
<evidence type="ECO:0000259" key="9">
    <source>
        <dbReference type="PROSITE" id="PS51192"/>
    </source>
</evidence>
<dbReference type="PATRIC" id="fig|43675.28.peg.1499"/>
<keyword evidence="5" id="KW-0067">ATP-binding</keyword>
<dbReference type="PANTHER" id="PTHR47964:SF1">
    <property type="entry name" value="ATP-DEPENDENT DNA HELICASE HOMOLOG RECG, CHLOROPLASTIC"/>
    <property type="match status" value="1"/>
</dbReference>
<keyword evidence="6" id="KW-0238">DNA-binding</keyword>
<evidence type="ECO:0000256" key="5">
    <source>
        <dbReference type="ARBA" id="ARBA00022840"/>
    </source>
</evidence>
<keyword evidence="3" id="KW-0378">Hydrolase</keyword>
<feature type="region of interest" description="Disordered" evidence="8">
    <location>
        <begin position="166"/>
        <end position="333"/>
    </location>
</feature>
<dbReference type="GO" id="GO:0006281">
    <property type="term" value="P:DNA repair"/>
    <property type="evidence" value="ECO:0007669"/>
    <property type="project" value="UniProtKB-KW"/>
</dbReference>
<keyword evidence="4 11" id="KW-0347">Helicase</keyword>
<evidence type="ECO:0000259" key="10">
    <source>
        <dbReference type="PROSITE" id="PS51194"/>
    </source>
</evidence>
<dbReference type="RefSeq" id="WP_081094667.1">
    <property type="nucleotide sequence ID" value="NZ_AP014938.1"/>
</dbReference>
<feature type="compositionally biased region" description="Basic and acidic residues" evidence="8">
    <location>
        <begin position="233"/>
        <end position="257"/>
    </location>
</feature>
<evidence type="ECO:0000256" key="3">
    <source>
        <dbReference type="ARBA" id="ARBA00022801"/>
    </source>
</evidence>
<dbReference type="EMBL" id="AP014938">
    <property type="protein sequence ID" value="BAS20711.1"/>
    <property type="molecule type" value="Genomic_DNA"/>
</dbReference>
<dbReference type="PROSITE" id="PS51192">
    <property type="entry name" value="HELICASE_ATP_BIND_1"/>
    <property type="match status" value="1"/>
</dbReference>
<dbReference type="InterPro" id="IPR047112">
    <property type="entry name" value="RecG/Mfd"/>
</dbReference>
<dbReference type="InterPro" id="IPR027417">
    <property type="entry name" value="P-loop_NTPase"/>
</dbReference>
<dbReference type="Gene3D" id="3.40.50.300">
    <property type="entry name" value="P-loop containing nucleotide triphosphate hydrolases"/>
    <property type="match status" value="2"/>
</dbReference>
<dbReference type="Pfam" id="PF00271">
    <property type="entry name" value="Helicase_C"/>
    <property type="match status" value="1"/>
</dbReference>
<dbReference type="SUPFAM" id="SSF52540">
    <property type="entry name" value="P-loop containing nucleoside triphosphate hydrolases"/>
    <property type="match status" value="2"/>
</dbReference>
<dbReference type="AlphaFoldDB" id="A0A0K2S0S3"/>
<organism evidence="11">
    <name type="scientific">Rothia mucilaginosa</name>
    <dbReference type="NCBI Taxonomy" id="43675"/>
    <lineage>
        <taxon>Bacteria</taxon>
        <taxon>Bacillati</taxon>
        <taxon>Actinomycetota</taxon>
        <taxon>Actinomycetes</taxon>
        <taxon>Micrococcales</taxon>
        <taxon>Micrococcaceae</taxon>
        <taxon>Rothia</taxon>
    </lineage>
</organism>
<feature type="compositionally biased region" description="Polar residues" evidence="8">
    <location>
        <begin position="72"/>
        <end position="83"/>
    </location>
</feature>
<sequence>MSPTRRSVNPQQEALDLGLPEPAPNKSAPVKAASAKSAMAEATKSKASQTKPAKVEAVQGEPVDPTVVEPTRTASATRAQQGTKDAPLLSDEQLRTTAELTVRDLAAYARGEVSRAELSERAAQRASAPYRKALKTLKHSLGPAAHTMTDDAIYELVDIALAARQATQPEAQQSEAHQPKEPARKAPARKNPTQKKPAQKKTVQKELAQNKPSPQESETAARATSARPQKVTKASEEAEQKPAPKKSTPEVEADKPAPKKPASTKVVAKKTPAKKAPASKASVTNVADSKAATPKTPAPKTDAPKSVAKKAMPAPKAPAKKAPAQKEPVQKASAKKAATEKVAAAKPASAAAEAKSRALARYASEDRIENAPLKKYLPAPSAKAISTHLDLHTVGEMLDYFPRKYLPRGELSSFAELVEGQDVTIIARVVHVSTRTMAARRGKITEVIITDRLSDATGQDAPAGFGAAGFGAAGLNAGGPVSVVPGRANRPGVSGAPAQNWQATGMHNPRINALANSTQNPAAQNPAQGRGAQPASYSGYADSYGQDSFAQDSFAQDSFAQGGLFGVPAPSMTNPGAGVLIGSQMKLSFFNAWTAAREIREGETMMFSGRVGIYRGEYTLTNPHYALLSKDASGADVTATAPVPVYRAPVKLPTDRISGYMAQLLEKVPLKEFEDPVPYTIRRARKVPSLEWTYRALHTPDSEDTWRAAQAQMRYREAFVLQSALARLHSVRAAHLTQPRPAVEGGLADQLLEVLPYELTEGQQKVGAEIAADLSSESPMNRLLQGDVGSGKTVVALRAMLQVADAGGQSAMLAPTEVLAEQHLRSVLDILGDMAAPEGSDADGPADADGSIDGGEESGRVRARLLTASMGTRAKRKVLQELADGTAQIVIGTHALLSDEVSFHDLGLVVVDEQHRFGVEQRDSLRGTGGALPHRLVMTATPIPRTVAMTVFGDLDVSVLDTLPAGRQKISTHVVPLAEKPAWASRLWRRAREEIDAGHQVYVVVPKIGEDGDSLEEGAAFFGASSLNGAGTGAGNSAQGYFGQGGSASSDGKVQLTSVASMYSYLSTEDALVGVRIGTLHGRMDPAEKTAVMTAFERGEIDLLISTTVIEVGVNVPNATLMIIMDADRFGISGLHQLRGRVGRGGYAGTCLLVTRQEEGGVSRERLDAVASTTDGFELSRIDLAQRREGDILGAAQSGSKSTLRFLRALADADIIERAREDARSVVEKDPTLAKHPSLARTIDRALDADREAFLGRG</sequence>
<feature type="compositionally biased region" description="Low complexity" evidence="8">
    <location>
        <begin position="274"/>
        <end position="314"/>
    </location>
</feature>
<keyword evidence="7" id="KW-0234">DNA repair</keyword>
<dbReference type="InterPro" id="IPR011545">
    <property type="entry name" value="DEAD/DEAH_box_helicase_dom"/>
</dbReference>
<proteinExistence type="predicted"/>
<evidence type="ECO:0000256" key="4">
    <source>
        <dbReference type="ARBA" id="ARBA00022806"/>
    </source>
</evidence>
<keyword evidence="1" id="KW-0547">Nucleotide-binding</keyword>
<dbReference type="Proteomes" id="UP000066203">
    <property type="component" value="Chromosome"/>
</dbReference>
<dbReference type="InterPro" id="IPR001650">
    <property type="entry name" value="Helicase_C-like"/>
</dbReference>
<feature type="domain" description="Helicase C-terminal" evidence="10">
    <location>
        <begin position="1026"/>
        <end position="1190"/>
    </location>
</feature>
<feature type="compositionally biased region" description="Polar residues" evidence="8">
    <location>
        <begin position="166"/>
        <end position="176"/>
    </location>
</feature>
<feature type="compositionally biased region" description="Low complexity" evidence="8">
    <location>
        <begin position="24"/>
        <end position="48"/>
    </location>
</feature>
<name>A0A0K2S0S3_9MICC</name>
<evidence type="ECO:0000256" key="1">
    <source>
        <dbReference type="ARBA" id="ARBA00022741"/>
    </source>
</evidence>
<dbReference type="GO" id="GO:0005524">
    <property type="term" value="F:ATP binding"/>
    <property type="evidence" value="ECO:0007669"/>
    <property type="project" value="UniProtKB-KW"/>
</dbReference>
<dbReference type="PANTHER" id="PTHR47964">
    <property type="entry name" value="ATP-DEPENDENT DNA HELICASE HOMOLOG RECG, CHLOROPLASTIC"/>
    <property type="match status" value="1"/>
</dbReference>
<feature type="compositionally biased region" description="Polar residues" evidence="8">
    <location>
        <begin position="1"/>
        <end position="12"/>
    </location>
</feature>
<dbReference type="GO" id="GO:0003677">
    <property type="term" value="F:DNA binding"/>
    <property type="evidence" value="ECO:0007669"/>
    <property type="project" value="UniProtKB-KW"/>
</dbReference>
<dbReference type="GO" id="GO:0003678">
    <property type="term" value="F:DNA helicase activity"/>
    <property type="evidence" value="ECO:0007669"/>
    <property type="project" value="TreeGrafter"/>
</dbReference>
<dbReference type="Pfam" id="PF00270">
    <property type="entry name" value="DEAD"/>
    <property type="match status" value="1"/>
</dbReference>
<protein>
    <submittedName>
        <fullName evidence="11">ATP-dependent DNA helicase RecG</fullName>
    </submittedName>
</protein>
<dbReference type="GO" id="GO:0016787">
    <property type="term" value="F:hydrolase activity"/>
    <property type="evidence" value="ECO:0007669"/>
    <property type="project" value="UniProtKB-KW"/>
</dbReference>
<dbReference type="Pfam" id="PF17191">
    <property type="entry name" value="RecG_wedge"/>
    <property type="match status" value="1"/>
</dbReference>
<accession>A0A0K2S0S3</accession>
<gene>
    <name evidence="11" type="ORF">RM6536_1464</name>
</gene>
<dbReference type="SMART" id="SM00487">
    <property type="entry name" value="DEXDc"/>
    <property type="match status" value="1"/>
</dbReference>
<evidence type="ECO:0000256" key="7">
    <source>
        <dbReference type="ARBA" id="ARBA00023204"/>
    </source>
</evidence>
<dbReference type="CDD" id="cd17992">
    <property type="entry name" value="DEXHc_RecG"/>
    <property type="match status" value="1"/>
</dbReference>
<feature type="compositionally biased region" description="Low complexity" evidence="8">
    <location>
        <begin position="320"/>
        <end position="333"/>
    </location>
</feature>
<dbReference type="SUPFAM" id="SSF50249">
    <property type="entry name" value="Nucleic acid-binding proteins"/>
    <property type="match status" value="1"/>
</dbReference>
<feature type="region of interest" description="Disordered" evidence="8">
    <location>
        <begin position="1"/>
        <end position="92"/>
    </location>
</feature>
<evidence type="ECO:0000313" key="11">
    <source>
        <dbReference type="EMBL" id="BAS20711.1"/>
    </source>
</evidence>
<feature type="region of interest" description="Disordered" evidence="8">
    <location>
        <begin position="835"/>
        <end position="858"/>
    </location>
</feature>